<dbReference type="Proteomes" id="UP000006054">
    <property type="component" value="Chromosome"/>
</dbReference>
<dbReference type="EMBL" id="CP003345">
    <property type="protein sequence ID" value="AFM04602.1"/>
    <property type="molecule type" value="Genomic_DNA"/>
</dbReference>
<dbReference type="AlphaFoldDB" id="I4AKW7"/>
<name>I4AKW7_BERLS</name>
<dbReference type="STRING" id="880071.Fleli_2224"/>
<evidence type="ECO:0000313" key="2">
    <source>
        <dbReference type="Proteomes" id="UP000006054"/>
    </source>
</evidence>
<accession>I4AKW7</accession>
<sequence>MNKAKQGNNEEVKFTKLLNQKGELWNDLGYDTTNYYAIHVISNKFGEINQAKIPPKADIFIGKGSVDDDYLQTQDYYLSENDAVKFGLEPVAKSGISVKIAKSNYTIIKISASTFQKIFGSNILGVGASIYSSKEFEKNPSVLLGWGISFEEFQLYFSGLLKIDKSEITLDNKKILGKIKTISNETIKKQVLESAEMRDLVFKGIGNFEEPFTAHWIIENNQIKENYYIPFSVTTGSGRSKGIFTVVLKPR</sequence>
<protein>
    <submittedName>
        <fullName evidence="1">Uncharacterized protein</fullName>
    </submittedName>
</protein>
<reference evidence="2" key="1">
    <citation type="submission" date="2012-06" db="EMBL/GenBank/DDBJ databases">
        <title>The complete genome of Flexibacter litoralis DSM 6794.</title>
        <authorList>
            <person name="Lucas S."/>
            <person name="Copeland A."/>
            <person name="Lapidus A."/>
            <person name="Glavina del Rio T."/>
            <person name="Dalin E."/>
            <person name="Tice H."/>
            <person name="Bruce D."/>
            <person name="Goodwin L."/>
            <person name="Pitluck S."/>
            <person name="Peters L."/>
            <person name="Ovchinnikova G."/>
            <person name="Lu M."/>
            <person name="Kyrpides N."/>
            <person name="Mavromatis K."/>
            <person name="Ivanova N."/>
            <person name="Brettin T."/>
            <person name="Detter J.C."/>
            <person name="Han C."/>
            <person name="Larimer F."/>
            <person name="Land M."/>
            <person name="Hauser L."/>
            <person name="Markowitz V."/>
            <person name="Cheng J.-F."/>
            <person name="Hugenholtz P."/>
            <person name="Woyke T."/>
            <person name="Wu D."/>
            <person name="Spring S."/>
            <person name="Lang E."/>
            <person name="Kopitz M."/>
            <person name="Brambilla E."/>
            <person name="Klenk H.-P."/>
            <person name="Eisen J.A."/>
        </authorList>
    </citation>
    <scope>NUCLEOTIDE SEQUENCE [LARGE SCALE GENOMIC DNA]</scope>
    <source>
        <strain evidence="2">ATCC 23117 / DSM 6794 / NBRC 15988 / NCIMB 1366 / Sio-4</strain>
    </source>
</reference>
<organism evidence="1 2">
    <name type="scientific">Bernardetia litoralis (strain ATCC 23117 / DSM 6794 / NBRC 15988 / NCIMB 1366 / Fx l1 / Sio-4)</name>
    <name type="common">Flexibacter litoralis</name>
    <dbReference type="NCBI Taxonomy" id="880071"/>
    <lineage>
        <taxon>Bacteria</taxon>
        <taxon>Pseudomonadati</taxon>
        <taxon>Bacteroidota</taxon>
        <taxon>Cytophagia</taxon>
        <taxon>Cytophagales</taxon>
        <taxon>Bernardetiaceae</taxon>
        <taxon>Bernardetia</taxon>
    </lineage>
</organism>
<evidence type="ECO:0000313" key="1">
    <source>
        <dbReference type="EMBL" id="AFM04602.1"/>
    </source>
</evidence>
<proteinExistence type="predicted"/>
<gene>
    <name evidence="1" type="ordered locus">Fleli_2224</name>
</gene>
<dbReference type="HOGENOM" id="CLU_1105860_0_0_10"/>
<dbReference type="REBASE" id="49146">
    <property type="entry name" value="R2.Fli6794ORF2225P"/>
</dbReference>
<dbReference type="OrthoDB" id="2078545at2"/>
<keyword evidence="2" id="KW-1185">Reference proteome</keyword>
<dbReference type="KEGG" id="fli:Fleli_2224"/>
<dbReference type="RefSeq" id="WP_014798049.1">
    <property type="nucleotide sequence ID" value="NC_018018.1"/>
</dbReference>